<accession>A0ABX8ZMW5</accession>
<proteinExistence type="predicted"/>
<dbReference type="RefSeq" id="WP_221424562.1">
    <property type="nucleotide sequence ID" value="NZ_CP081295.1"/>
</dbReference>
<dbReference type="EMBL" id="CP081295">
    <property type="protein sequence ID" value="QZD89054.1"/>
    <property type="molecule type" value="Genomic_DNA"/>
</dbReference>
<evidence type="ECO:0000313" key="2">
    <source>
        <dbReference type="Proteomes" id="UP000824281"/>
    </source>
</evidence>
<sequence>MPHYQLKYPANDHRSINIYAFEAGSLGGALDVAKKNARGEWAELCEEGRPICFLELVSEDGVWLVGGPNCQSAIQRIDIPNPQPH</sequence>
<gene>
    <name evidence="1" type="ORF">K3148_09410</name>
</gene>
<evidence type="ECO:0000313" key="1">
    <source>
        <dbReference type="EMBL" id="QZD89054.1"/>
    </source>
</evidence>
<reference evidence="1 2" key="1">
    <citation type="submission" date="2021-08" db="EMBL/GenBank/DDBJ databases">
        <title>Comparative Genomics Analysis of the Genus Qipengyuania Reveals Extensive Genetic Diversity and Metabolic Versatility, Including the Description of Fifteen Novel Species.</title>
        <authorList>
            <person name="Liu Y."/>
        </authorList>
    </citation>
    <scope>NUCLEOTIDE SEQUENCE [LARGE SCALE GENOMIC DNA]</scope>
    <source>
        <strain evidence="1 2">1NDH13</strain>
    </source>
</reference>
<organism evidence="1 2">
    <name type="scientific">Qipengyuania aurantiaca</name>
    <dbReference type="NCBI Taxonomy" id="2867233"/>
    <lineage>
        <taxon>Bacteria</taxon>
        <taxon>Pseudomonadati</taxon>
        <taxon>Pseudomonadota</taxon>
        <taxon>Alphaproteobacteria</taxon>
        <taxon>Sphingomonadales</taxon>
        <taxon>Erythrobacteraceae</taxon>
        <taxon>Qipengyuania</taxon>
    </lineage>
</organism>
<keyword evidence="2" id="KW-1185">Reference proteome</keyword>
<name>A0ABX8ZMW5_9SPHN</name>
<protein>
    <submittedName>
        <fullName evidence="1">Uncharacterized protein</fullName>
    </submittedName>
</protein>
<dbReference type="Proteomes" id="UP000824281">
    <property type="component" value="Chromosome"/>
</dbReference>